<reference evidence="4" key="1">
    <citation type="journal article" date="2019" name="Int. J. Syst. Evol. Microbiol.">
        <title>The Global Catalogue of Microorganisms (GCM) 10K type strain sequencing project: providing services to taxonomists for standard genome sequencing and annotation.</title>
        <authorList>
            <consortium name="The Broad Institute Genomics Platform"/>
            <consortium name="The Broad Institute Genome Sequencing Center for Infectious Disease"/>
            <person name="Wu L."/>
            <person name="Ma J."/>
        </authorList>
    </citation>
    <scope>NUCLEOTIDE SEQUENCE [LARGE SCALE GENOMIC DNA]</scope>
    <source>
        <strain evidence="4">CGMCC 1.13574</strain>
    </source>
</reference>
<sequence length="470" mass="50267">MTWGSTHRIRGLRRAVAALVLCAGATATAQPASEGDVVAFVGARVLPMDREGELADHTVVVRGGRIAAVGPDGEVEVPADAHRIDAAGRWLMPGLAEMHGHVPGPDDAQYLEDVLFLYVSNGVTTVRNMAGHASHPDLRDRIAAGQVLGPQLTVATPWVTPERVPDAAAAEGAVAAARSAGFDLIKLGTVAPEVYPALAQAAHAADMPFGGHVPDGVGLVAALDARQSSIDHFDRYLEFLVPPDADTGERDPGFFGSAWVHLADPGRLPEALARTLAAGTWNVPTLSLVEHLASPESTEALIGRPEMRYMPRRVRDGWVRSRTEFAAREDFQPEAAQRLVALRRQMLKVLHDGGAPIALGSDAPQFFNVPGFSIHHELAMMVAAGLTPYEALVTGTRNPARMLGRPDDFGTIAPGRRADLILLEADPRADIAHLQRRAGVMVAGRWLPEADIQRRLAAIAARVEREDLSE</sequence>
<evidence type="ECO:0000256" key="1">
    <source>
        <dbReference type="SAM" id="SignalP"/>
    </source>
</evidence>
<dbReference type="InterPro" id="IPR011059">
    <property type="entry name" value="Metal-dep_hydrolase_composite"/>
</dbReference>
<dbReference type="PANTHER" id="PTHR43135">
    <property type="entry name" value="ALPHA-D-RIBOSE 1-METHYLPHOSPHONATE 5-TRIPHOSPHATE DIPHOSPHATASE"/>
    <property type="match status" value="1"/>
</dbReference>
<feature type="chain" id="PRO_5046752839" evidence="1">
    <location>
        <begin position="30"/>
        <end position="470"/>
    </location>
</feature>
<feature type="domain" description="Amidohydrolase-related" evidence="2">
    <location>
        <begin position="91"/>
        <end position="446"/>
    </location>
</feature>
<dbReference type="SUPFAM" id="SSF51556">
    <property type="entry name" value="Metallo-dependent hydrolases"/>
    <property type="match status" value="1"/>
</dbReference>
<feature type="signal peptide" evidence="1">
    <location>
        <begin position="1"/>
        <end position="29"/>
    </location>
</feature>
<dbReference type="Gene3D" id="3.40.50.10910">
    <property type="entry name" value="Amidohydrolase"/>
    <property type="match status" value="1"/>
</dbReference>
<keyword evidence="1" id="KW-0732">Signal</keyword>
<dbReference type="EMBL" id="JBHSGG010000015">
    <property type="protein sequence ID" value="MFC4727639.1"/>
    <property type="molecule type" value="Genomic_DNA"/>
</dbReference>
<dbReference type="Pfam" id="PF01979">
    <property type="entry name" value="Amidohydro_1"/>
    <property type="match status" value="1"/>
</dbReference>
<dbReference type="Gene3D" id="2.30.40.10">
    <property type="entry name" value="Urease, subunit C, domain 1"/>
    <property type="match status" value="1"/>
</dbReference>
<comment type="caution">
    <text evidence="3">The sequence shown here is derived from an EMBL/GenBank/DDBJ whole genome shotgun (WGS) entry which is preliminary data.</text>
</comment>
<evidence type="ECO:0000313" key="3">
    <source>
        <dbReference type="EMBL" id="MFC4727639.1"/>
    </source>
</evidence>
<protein>
    <submittedName>
        <fullName evidence="3">Amidohydrolase family protein</fullName>
    </submittedName>
</protein>
<keyword evidence="4" id="KW-1185">Reference proteome</keyword>
<dbReference type="InterPro" id="IPR051781">
    <property type="entry name" value="Metallo-dep_Hydrolase"/>
</dbReference>
<dbReference type="Gene3D" id="3.30.110.90">
    <property type="entry name" value="Amidohydrolase"/>
    <property type="match status" value="1"/>
</dbReference>
<accession>A0ABV9NK15</accession>
<gene>
    <name evidence="3" type="ORF">ACFO3Q_05595</name>
</gene>
<evidence type="ECO:0000313" key="4">
    <source>
        <dbReference type="Proteomes" id="UP001595892"/>
    </source>
</evidence>
<dbReference type="InterPro" id="IPR032466">
    <property type="entry name" value="Metal_Hydrolase"/>
</dbReference>
<proteinExistence type="predicted"/>
<organism evidence="3 4">
    <name type="scientific">Coralloluteibacterium thermophilum</name>
    <dbReference type="NCBI Taxonomy" id="2707049"/>
    <lineage>
        <taxon>Bacteria</taxon>
        <taxon>Pseudomonadati</taxon>
        <taxon>Pseudomonadota</taxon>
        <taxon>Gammaproteobacteria</taxon>
        <taxon>Lysobacterales</taxon>
        <taxon>Lysobacteraceae</taxon>
        <taxon>Coralloluteibacterium</taxon>
    </lineage>
</organism>
<dbReference type="Gene3D" id="1.20.58.520">
    <property type="entry name" value="Amidohydrolase"/>
    <property type="match status" value="1"/>
</dbReference>
<evidence type="ECO:0000259" key="2">
    <source>
        <dbReference type="Pfam" id="PF01979"/>
    </source>
</evidence>
<dbReference type="RefSeq" id="WP_377003651.1">
    <property type="nucleotide sequence ID" value="NZ_JBHSGG010000015.1"/>
</dbReference>
<dbReference type="InterPro" id="IPR006680">
    <property type="entry name" value="Amidohydro-rel"/>
</dbReference>
<dbReference type="Proteomes" id="UP001595892">
    <property type="component" value="Unassembled WGS sequence"/>
</dbReference>
<dbReference type="PANTHER" id="PTHR43135:SF3">
    <property type="entry name" value="ALPHA-D-RIBOSE 1-METHYLPHOSPHONATE 5-TRIPHOSPHATE DIPHOSPHATASE"/>
    <property type="match status" value="1"/>
</dbReference>
<name>A0ABV9NK15_9GAMM</name>
<dbReference type="SUPFAM" id="SSF51338">
    <property type="entry name" value="Composite domain of metallo-dependent hydrolases"/>
    <property type="match status" value="1"/>
</dbReference>